<proteinExistence type="predicted"/>
<evidence type="ECO:0008006" key="3">
    <source>
        <dbReference type="Google" id="ProtNLM"/>
    </source>
</evidence>
<accession>A0A2P7BWU8</accession>
<comment type="caution">
    <text evidence="1">The sequence shown here is derived from an EMBL/GenBank/DDBJ whole genome shotgun (WGS) entry which is preliminary data.</text>
</comment>
<evidence type="ECO:0000313" key="1">
    <source>
        <dbReference type="EMBL" id="PSH70943.1"/>
    </source>
</evidence>
<organism evidence="1 2">
    <name type="scientific">Phyllobacterium brassicacearum</name>
    <dbReference type="NCBI Taxonomy" id="314235"/>
    <lineage>
        <taxon>Bacteria</taxon>
        <taxon>Pseudomonadati</taxon>
        <taxon>Pseudomonadota</taxon>
        <taxon>Alphaproteobacteria</taxon>
        <taxon>Hyphomicrobiales</taxon>
        <taxon>Phyllobacteriaceae</taxon>
        <taxon>Phyllobacterium</taxon>
    </lineage>
</organism>
<dbReference type="Proteomes" id="UP000241444">
    <property type="component" value="Unassembled WGS sequence"/>
</dbReference>
<gene>
    <name evidence="1" type="ORF">CU102_02545</name>
</gene>
<keyword evidence="2" id="KW-1185">Reference proteome</keyword>
<reference evidence="2" key="1">
    <citation type="submission" date="2017-11" db="EMBL/GenBank/DDBJ databases">
        <authorList>
            <person name="Kuznetsova I."/>
            <person name="Sazanova A."/>
            <person name="Chirak E."/>
            <person name="Safronova V."/>
            <person name="Willems A."/>
        </authorList>
    </citation>
    <scope>NUCLEOTIDE SEQUENCE [LARGE SCALE GENOMIC DNA]</scope>
    <source>
        <strain evidence="2">STM 196</strain>
    </source>
</reference>
<dbReference type="EMBL" id="PGGO01000001">
    <property type="protein sequence ID" value="PSH70943.1"/>
    <property type="molecule type" value="Genomic_DNA"/>
</dbReference>
<evidence type="ECO:0000313" key="2">
    <source>
        <dbReference type="Proteomes" id="UP000241444"/>
    </source>
</evidence>
<protein>
    <recommendedName>
        <fullName evidence="3">GNAT family N-acetyltransferase</fullName>
    </recommendedName>
</protein>
<dbReference type="AlphaFoldDB" id="A0A2P7BWU8"/>
<name>A0A2P7BWU8_9HYPH</name>
<sequence>MDRIAMSEVRSITPRDIPAVANMFWNMFKTSKAFVPQSLVDYLSKLYLNPSRGDSDIISQVHIRSDGVLNGFIGSIPLRMSLDGSLVRAAICGPLMVEDHADDPLAGARLLRAFLAGPQDVSLSETANETSRIMWSKLRGTVLPAYSLEWVRVFRPTAFAIELAAGRFQGMRRLAPLARPLDALGFKLANGSHPESAPVPELNGFVDSDIDYDSLVGIIPSLLERFGLRPVWDAPDLRHILNEATTKSTYGAMHSRVVRSRNGVPIGAYLYHGSPGRIARVLQILAVKEREGAVLDSLLNHARSLGVAAIRARTQPHLLQAMMVRQGIFFQRSSTVVHSRDPRVLDAFSDGNAFFNGLAGEAWNRLNGDDFL</sequence>